<dbReference type="RefSeq" id="WP_209976310.1">
    <property type="nucleotide sequence ID" value="NZ_JAGGLB010000025.1"/>
</dbReference>
<name>A0ABS4J3S8_9BACL</name>
<proteinExistence type="predicted"/>
<gene>
    <name evidence="1" type="ORF">J2Z66_006109</name>
</gene>
<organism evidence="1 2">
    <name type="scientific">Paenibacillus eucommiae</name>
    <dbReference type="NCBI Taxonomy" id="1355755"/>
    <lineage>
        <taxon>Bacteria</taxon>
        <taxon>Bacillati</taxon>
        <taxon>Bacillota</taxon>
        <taxon>Bacilli</taxon>
        <taxon>Bacillales</taxon>
        <taxon>Paenibacillaceae</taxon>
        <taxon>Paenibacillus</taxon>
    </lineage>
</organism>
<protein>
    <submittedName>
        <fullName evidence="1">Uncharacterized protein</fullName>
    </submittedName>
</protein>
<dbReference type="Proteomes" id="UP001519287">
    <property type="component" value="Unassembled WGS sequence"/>
</dbReference>
<sequence>MIKTKFTKSAMENEEGMNHLWIQIAPIGQADQVHVQIVLPAGVHRLHNLSGFPETAAKEIQLPNPLAAADLVIELFTRDPVMPGEKTVIVALTYKDSEGKHSRLEHYVPLSILAEEESDSLLVDEEAVAYIKELLLHRGLEHKTFIDYSKTPVIRIDPNKYSDLEKKYRIEGELYE</sequence>
<evidence type="ECO:0000313" key="2">
    <source>
        <dbReference type="Proteomes" id="UP001519287"/>
    </source>
</evidence>
<dbReference type="EMBL" id="JAGGLB010000025">
    <property type="protein sequence ID" value="MBP1994473.1"/>
    <property type="molecule type" value="Genomic_DNA"/>
</dbReference>
<comment type="caution">
    <text evidence="1">The sequence shown here is derived from an EMBL/GenBank/DDBJ whole genome shotgun (WGS) entry which is preliminary data.</text>
</comment>
<accession>A0ABS4J3S8</accession>
<reference evidence="1 2" key="1">
    <citation type="submission" date="2021-03" db="EMBL/GenBank/DDBJ databases">
        <title>Genomic Encyclopedia of Type Strains, Phase IV (KMG-IV): sequencing the most valuable type-strain genomes for metagenomic binning, comparative biology and taxonomic classification.</title>
        <authorList>
            <person name="Goeker M."/>
        </authorList>
    </citation>
    <scope>NUCLEOTIDE SEQUENCE [LARGE SCALE GENOMIC DNA]</scope>
    <source>
        <strain evidence="1 2">DSM 26048</strain>
    </source>
</reference>
<keyword evidence="2" id="KW-1185">Reference proteome</keyword>
<evidence type="ECO:0000313" key="1">
    <source>
        <dbReference type="EMBL" id="MBP1994473.1"/>
    </source>
</evidence>